<dbReference type="AlphaFoldDB" id="Q4RL80"/>
<dbReference type="KEGG" id="tng:GSTEN00032606G001"/>
<protein>
    <submittedName>
        <fullName evidence="1">Chromosome 21 SCAF15022, whole genome shotgun sequence</fullName>
    </submittedName>
</protein>
<dbReference type="EMBL" id="CAAE01015022">
    <property type="protein sequence ID" value="CAG10852.1"/>
    <property type="molecule type" value="Genomic_DNA"/>
</dbReference>
<accession>Q4RL80</accession>
<proteinExistence type="predicted"/>
<organism evidence="1">
    <name type="scientific">Tetraodon nigroviridis</name>
    <name type="common">Spotted green pufferfish</name>
    <name type="synonym">Chelonodon nigroviridis</name>
    <dbReference type="NCBI Taxonomy" id="99883"/>
    <lineage>
        <taxon>Eukaryota</taxon>
        <taxon>Metazoa</taxon>
        <taxon>Chordata</taxon>
        <taxon>Craniata</taxon>
        <taxon>Vertebrata</taxon>
        <taxon>Euteleostomi</taxon>
        <taxon>Actinopterygii</taxon>
        <taxon>Neopterygii</taxon>
        <taxon>Teleostei</taxon>
        <taxon>Neoteleostei</taxon>
        <taxon>Acanthomorphata</taxon>
        <taxon>Eupercaria</taxon>
        <taxon>Tetraodontiformes</taxon>
        <taxon>Tetradontoidea</taxon>
        <taxon>Tetraodontidae</taxon>
        <taxon>Tetraodon</taxon>
    </lineage>
</organism>
<name>Q4RL80_TETNG</name>
<evidence type="ECO:0000313" key="1">
    <source>
        <dbReference type="EMBL" id="CAG10852.1"/>
    </source>
</evidence>
<sequence>MCGGGGLQLNTGPISERSTDMLGLMWVHTHVERHDGNKVVFAKGKKGVLYPLQCQVHPNWPSRTITSCKGAAGPGAKISSIKIIPRVI</sequence>
<reference evidence="1" key="2">
    <citation type="submission" date="2004-02" db="EMBL/GenBank/DDBJ databases">
        <authorList>
            <consortium name="Genoscope"/>
            <consortium name="Whitehead Institute Centre for Genome Research"/>
        </authorList>
    </citation>
    <scope>NUCLEOTIDE SEQUENCE</scope>
</reference>
<reference evidence="1" key="1">
    <citation type="journal article" date="2004" name="Nature">
        <title>Genome duplication in the teleost fish Tetraodon nigroviridis reveals the early vertebrate proto-karyotype.</title>
        <authorList>
            <person name="Jaillon O."/>
            <person name="Aury J.-M."/>
            <person name="Brunet F."/>
            <person name="Petit J.-L."/>
            <person name="Stange-Thomann N."/>
            <person name="Mauceli E."/>
            <person name="Bouneau L."/>
            <person name="Fischer C."/>
            <person name="Ozouf-Costaz C."/>
            <person name="Bernot A."/>
            <person name="Nicaud S."/>
            <person name="Jaffe D."/>
            <person name="Fisher S."/>
            <person name="Lutfalla G."/>
            <person name="Dossat C."/>
            <person name="Segurens B."/>
            <person name="Dasilva C."/>
            <person name="Salanoubat M."/>
            <person name="Levy M."/>
            <person name="Boudet N."/>
            <person name="Castellano S."/>
            <person name="Anthouard V."/>
            <person name="Jubin C."/>
            <person name="Castelli V."/>
            <person name="Katinka M."/>
            <person name="Vacherie B."/>
            <person name="Biemont C."/>
            <person name="Skalli Z."/>
            <person name="Cattolico L."/>
            <person name="Poulain J."/>
            <person name="De Berardinis V."/>
            <person name="Cruaud C."/>
            <person name="Duprat S."/>
            <person name="Brottier P."/>
            <person name="Coutanceau J.-P."/>
            <person name="Gouzy J."/>
            <person name="Parra G."/>
            <person name="Lardier G."/>
            <person name="Chapple C."/>
            <person name="McKernan K.J."/>
            <person name="McEwan P."/>
            <person name="Bosak S."/>
            <person name="Kellis M."/>
            <person name="Volff J.-N."/>
            <person name="Guigo R."/>
            <person name="Zody M.C."/>
            <person name="Mesirov J."/>
            <person name="Lindblad-Toh K."/>
            <person name="Birren B."/>
            <person name="Nusbaum C."/>
            <person name="Kahn D."/>
            <person name="Robinson-Rechavi M."/>
            <person name="Laudet V."/>
            <person name="Schachter V."/>
            <person name="Quetier F."/>
            <person name="Saurin W."/>
            <person name="Scarpelli C."/>
            <person name="Wincker P."/>
            <person name="Lander E.S."/>
            <person name="Weissenbach J."/>
            <person name="Roest Crollius H."/>
        </authorList>
    </citation>
    <scope>NUCLEOTIDE SEQUENCE [LARGE SCALE GENOMIC DNA]</scope>
</reference>
<gene>
    <name evidence="1" type="ORF">GSTENG00032606001</name>
</gene>